<comment type="caution">
    <text evidence="1">The sequence shown here is derived from an EMBL/GenBank/DDBJ whole genome shotgun (WGS) entry which is preliminary data.</text>
</comment>
<accession>A0A951PMJ5</accession>
<proteinExistence type="predicted"/>
<protein>
    <submittedName>
        <fullName evidence="1">Uncharacterized protein</fullName>
    </submittedName>
</protein>
<organism evidence="1 2">
    <name type="scientific">Symplocastrum torsivum CPER-KK1</name>
    <dbReference type="NCBI Taxonomy" id="450513"/>
    <lineage>
        <taxon>Bacteria</taxon>
        <taxon>Bacillati</taxon>
        <taxon>Cyanobacteriota</taxon>
        <taxon>Cyanophyceae</taxon>
        <taxon>Oscillatoriophycideae</taxon>
        <taxon>Oscillatoriales</taxon>
        <taxon>Microcoleaceae</taxon>
        <taxon>Symplocastrum</taxon>
    </lineage>
</organism>
<dbReference type="AlphaFoldDB" id="A0A951PMJ5"/>
<reference evidence="1" key="2">
    <citation type="journal article" date="2022" name="Microbiol. Resour. Announc.">
        <title>Metagenome Sequencing to Explore Phylogenomics of Terrestrial Cyanobacteria.</title>
        <authorList>
            <person name="Ward R.D."/>
            <person name="Stajich J.E."/>
            <person name="Johansen J.R."/>
            <person name="Huntemann M."/>
            <person name="Clum A."/>
            <person name="Foster B."/>
            <person name="Foster B."/>
            <person name="Roux S."/>
            <person name="Palaniappan K."/>
            <person name="Varghese N."/>
            <person name="Mukherjee S."/>
            <person name="Reddy T.B.K."/>
            <person name="Daum C."/>
            <person name="Copeland A."/>
            <person name="Chen I.A."/>
            <person name="Ivanova N.N."/>
            <person name="Kyrpides N.C."/>
            <person name="Shapiro N."/>
            <person name="Eloe-Fadrosh E.A."/>
            <person name="Pietrasiak N."/>
        </authorList>
    </citation>
    <scope>NUCLEOTIDE SEQUENCE</scope>
    <source>
        <strain evidence="1">CPER-KK1</strain>
    </source>
</reference>
<name>A0A951PMJ5_9CYAN</name>
<evidence type="ECO:0000313" key="1">
    <source>
        <dbReference type="EMBL" id="MBW4545914.1"/>
    </source>
</evidence>
<dbReference type="Proteomes" id="UP000753908">
    <property type="component" value="Unassembled WGS sequence"/>
</dbReference>
<dbReference type="EMBL" id="JAHHIF010000019">
    <property type="protein sequence ID" value="MBW4545914.1"/>
    <property type="molecule type" value="Genomic_DNA"/>
</dbReference>
<sequence>MLAITDKAKTSLNGTPQPHLGHLIEFYLTRTKRPQLGTASLDWAGHGTPYSNSGEP</sequence>
<gene>
    <name evidence="1" type="ORF">KME25_15920</name>
</gene>
<evidence type="ECO:0000313" key="2">
    <source>
        <dbReference type="Proteomes" id="UP000753908"/>
    </source>
</evidence>
<reference evidence="1" key="1">
    <citation type="submission" date="2021-05" db="EMBL/GenBank/DDBJ databases">
        <authorList>
            <person name="Pietrasiak N."/>
            <person name="Ward R."/>
            <person name="Stajich J.E."/>
            <person name="Kurbessoian T."/>
        </authorList>
    </citation>
    <scope>NUCLEOTIDE SEQUENCE</scope>
    <source>
        <strain evidence="1">CPER-KK1</strain>
    </source>
</reference>